<evidence type="ECO:0000256" key="1">
    <source>
        <dbReference type="ARBA" id="ARBA00006484"/>
    </source>
</evidence>
<proteinExistence type="inferred from homology"/>
<comment type="similarity">
    <text evidence="1 3">Belongs to the short-chain dehydrogenases/reductases (SDR) family.</text>
</comment>
<evidence type="ECO:0000313" key="6">
    <source>
        <dbReference type="Proteomes" id="UP000440694"/>
    </source>
</evidence>
<evidence type="ECO:0000313" key="5">
    <source>
        <dbReference type="EMBL" id="MTD94827.1"/>
    </source>
</evidence>
<dbReference type="PRINTS" id="PR00081">
    <property type="entry name" value="GDHRDH"/>
</dbReference>
<comment type="caution">
    <text evidence="5">The sequence shown here is derived from an EMBL/GenBank/DDBJ whole genome shotgun (WGS) entry which is preliminary data.</text>
</comment>
<reference evidence="5 6" key="1">
    <citation type="submission" date="2019-11" db="EMBL/GenBank/DDBJ databases">
        <title>Identification of a novel strain.</title>
        <authorList>
            <person name="Xu Q."/>
            <person name="Wang G."/>
        </authorList>
    </citation>
    <scope>NUCLEOTIDE SEQUENCE [LARGE SCALE GENOMIC DNA]</scope>
    <source>
        <strain evidence="6">xq</strain>
    </source>
</reference>
<keyword evidence="4" id="KW-1133">Transmembrane helix</keyword>
<protein>
    <submittedName>
        <fullName evidence="5">SDR family NAD(P)-dependent oxidoreductase</fullName>
    </submittedName>
</protein>
<dbReference type="PANTHER" id="PTHR44196">
    <property type="entry name" value="DEHYDROGENASE/REDUCTASE SDR FAMILY MEMBER 7B"/>
    <property type="match status" value="1"/>
</dbReference>
<dbReference type="Proteomes" id="UP000440694">
    <property type="component" value="Unassembled WGS sequence"/>
</dbReference>
<keyword evidence="2" id="KW-0560">Oxidoreductase</keyword>
<evidence type="ECO:0000256" key="2">
    <source>
        <dbReference type="ARBA" id="ARBA00023002"/>
    </source>
</evidence>
<name>A0A6I3KM60_9HYPH</name>
<dbReference type="InterPro" id="IPR036291">
    <property type="entry name" value="NAD(P)-bd_dom_sf"/>
</dbReference>
<dbReference type="GO" id="GO:0016491">
    <property type="term" value="F:oxidoreductase activity"/>
    <property type="evidence" value="ECO:0007669"/>
    <property type="project" value="UniProtKB-KW"/>
</dbReference>
<dbReference type="EMBL" id="WMBQ01000001">
    <property type="protein sequence ID" value="MTD94827.1"/>
    <property type="molecule type" value="Genomic_DNA"/>
</dbReference>
<gene>
    <name evidence="5" type="ORF">GIW81_10840</name>
</gene>
<accession>A0A6I3KM60</accession>
<keyword evidence="4" id="KW-0812">Transmembrane</keyword>
<sequence length="303" mass="32031">MKGRSLLRRTVDLWVGRYAEPDPAALAAVADLKPIVVVTGGSRGIGLALARRFAKAGHDVAIVARHADALQAAAASIAQEHDVAALAIPMDVTKPDAAERIDAGLAGKGFYLDTLINCAGVGLAGPFVRNPEARIAGLLDLNVTALTRLTRHALPKMLARGSGGILNVASLGGLVPGPNQAAYYASKSYVVSLTRAIATENAGRGVRFMALAPGPVNTGFHDAMGAELSFYRQLLLALSADQTARAAYRAYVSGCHLFVPGVTGKLLQIAVWIIPHALVLPIVGWLLRRREERPWSDTPDKDR</sequence>
<dbReference type="SUPFAM" id="SSF51735">
    <property type="entry name" value="NAD(P)-binding Rossmann-fold domains"/>
    <property type="match status" value="1"/>
</dbReference>
<dbReference type="Gene3D" id="3.40.50.720">
    <property type="entry name" value="NAD(P)-binding Rossmann-like Domain"/>
    <property type="match status" value="1"/>
</dbReference>
<dbReference type="GO" id="GO:0016020">
    <property type="term" value="C:membrane"/>
    <property type="evidence" value="ECO:0007669"/>
    <property type="project" value="TreeGrafter"/>
</dbReference>
<dbReference type="PANTHER" id="PTHR44196:SF2">
    <property type="entry name" value="SHORT-CHAIN DEHYDROGENASE-RELATED"/>
    <property type="match status" value="1"/>
</dbReference>
<dbReference type="RefSeq" id="WP_154739201.1">
    <property type="nucleotide sequence ID" value="NZ_WMBQ01000001.1"/>
</dbReference>
<dbReference type="InterPro" id="IPR002347">
    <property type="entry name" value="SDR_fam"/>
</dbReference>
<feature type="transmembrane region" description="Helical" evidence="4">
    <location>
        <begin position="266"/>
        <end position="287"/>
    </location>
</feature>
<evidence type="ECO:0000256" key="4">
    <source>
        <dbReference type="SAM" id="Phobius"/>
    </source>
</evidence>
<dbReference type="PIRSF" id="PIRSF000126">
    <property type="entry name" value="11-beta-HSD1"/>
    <property type="match status" value="1"/>
</dbReference>
<keyword evidence="6" id="KW-1185">Reference proteome</keyword>
<dbReference type="PRINTS" id="PR00080">
    <property type="entry name" value="SDRFAMILY"/>
</dbReference>
<dbReference type="Pfam" id="PF00106">
    <property type="entry name" value="adh_short"/>
    <property type="match status" value="1"/>
</dbReference>
<organism evidence="5 6">
    <name type="scientific">Hyphomicrobium album</name>
    <dbReference type="NCBI Taxonomy" id="2665159"/>
    <lineage>
        <taxon>Bacteria</taxon>
        <taxon>Pseudomonadati</taxon>
        <taxon>Pseudomonadota</taxon>
        <taxon>Alphaproteobacteria</taxon>
        <taxon>Hyphomicrobiales</taxon>
        <taxon>Hyphomicrobiaceae</taxon>
        <taxon>Hyphomicrobium</taxon>
    </lineage>
</organism>
<evidence type="ECO:0000256" key="3">
    <source>
        <dbReference type="RuleBase" id="RU000363"/>
    </source>
</evidence>
<dbReference type="AlphaFoldDB" id="A0A6I3KM60"/>
<keyword evidence="4" id="KW-0472">Membrane</keyword>
<dbReference type="CDD" id="cd05233">
    <property type="entry name" value="SDR_c"/>
    <property type="match status" value="1"/>
</dbReference>